<proteinExistence type="inferred from homology"/>
<comment type="catalytic activity">
    <reaction evidence="1 7">
        <text>2-C-methyl-D-erythritol 4-phosphate + CTP + H(+) = 4-CDP-2-C-methyl-D-erythritol + diphosphate</text>
        <dbReference type="Rhea" id="RHEA:13429"/>
        <dbReference type="ChEBI" id="CHEBI:15378"/>
        <dbReference type="ChEBI" id="CHEBI:33019"/>
        <dbReference type="ChEBI" id="CHEBI:37563"/>
        <dbReference type="ChEBI" id="CHEBI:57823"/>
        <dbReference type="ChEBI" id="CHEBI:58262"/>
        <dbReference type="EC" id="2.7.7.60"/>
    </reaction>
</comment>
<sequence>MITMIKSNEDNIVALVPAAGIGARMNSPIAKQYIKIGALTILEYTLNNLLAFPLIEKIVVVLHPNDNQFHLLPISQHAKIQITYGGENRADSVLAGLMLLENDDWVLVHDAARPCVNHADISNLIKQTLRERKGGILATRVTDTIKKASCYDMNYIEQTCDRRLLWAAATPQMFNVKQLRENLAFALKQGLTITDEASAMELAGIQPRLVECRRDNIKITRMEDLALAKFFLQEQGFYQES</sequence>
<evidence type="ECO:0000313" key="8">
    <source>
        <dbReference type="EMBL" id="MBC9131093.1"/>
    </source>
</evidence>
<evidence type="ECO:0000256" key="5">
    <source>
        <dbReference type="ARBA" id="ARBA00022695"/>
    </source>
</evidence>
<evidence type="ECO:0000256" key="4">
    <source>
        <dbReference type="ARBA" id="ARBA00022679"/>
    </source>
</evidence>
<organism evidence="8 9">
    <name type="scientific">Frischella japonica</name>
    <dbReference type="NCBI Taxonomy" id="2741544"/>
    <lineage>
        <taxon>Bacteria</taxon>
        <taxon>Pseudomonadati</taxon>
        <taxon>Pseudomonadota</taxon>
        <taxon>Gammaproteobacteria</taxon>
        <taxon>Orbales</taxon>
        <taxon>Orbaceae</taxon>
        <taxon>Frischella</taxon>
    </lineage>
</organism>
<evidence type="ECO:0000313" key="9">
    <source>
        <dbReference type="Proteomes" id="UP000651208"/>
    </source>
</evidence>
<keyword evidence="6 7" id="KW-0414">Isoprene biosynthesis</keyword>
<dbReference type="EMBL" id="JABURY010000016">
    <property type="protein sequence ID" value="MBC9131093.1"/>
    <property type="molecule type" value="Genomic_DNA"/>
</dbReference>
<comment type="pathway">
    <text evidence="2 7">Isoprenoid biosynthesis; isopentenyl diphosphate biosynthesis via DXP pathway; isopentenyl diphosphate from 1-deoxy-D-xylulose 5-phosphate: step 2/6.</text>
</comment>
<keyword evidence="4 7" id="KW-0808">Transferase</keyword>
<keyword evidence="5 7" id="KW-0548">Nucleotidyltransferase</keyword>
<comment type="function">
    <text evidence="7">Catalyzes the formation of 4-diphosphocytidyl-2-C-methyl-D-erythritol from CTP and 2-C-methyl-D-erythritol 4-phosphate (MEP).</text>
</comment>
<dbReference type="PANTHER" id="PTHR32125">
    <property type="entry name" value="2-C-METHYL-D-ERYTHRITOL 4-PHOSPHATE CYTIDYLYLTRANSFERASE, CHLOROPLASTIC"/>
    <property type="match status" value="1"/>
</dbReference>
<feature type="site" description="Transition state stabilizer" evidence="7">
    <location>
        <position position="31"/>
    </location>
</feature>
<gene>
    <name evidence="7 8" type="primary">ispD</name>
    <name evidence="8" type="ORF">FcAc13_07190</name>
</gene>
<dbReference type="NCBIfam" id="TIGR00453">
    <property type="entry name" value="ispD"/>
    <property type="match status" value="1"/>
</dbReference>
<dbReference type="InterPro" id="IPR050088">
    <property type="entry name" value="IspD/TarI_cytidylyltransf_bact"/>
</dbReference>
<dbReference type="CDD" id="cd02516">
    <property type="entry name" value="CDP-ME_synthetase"/>
    <property type="match status" value="1"/>
</dbReference>
<name>A0ABR7QY00_9GAMM</name>
<dbReference type="PANTHER" id="PTHR32125:SF4">
    <property type="entry name" value="2-C-METHYL-D-ERYTHRITOL 4-PHOSPHATE CYTIDYLYLTRANSFERASE, CHLOROPLASTIC"/>
    <property type="match status" value="1"/>
</dbReference>
<dbReference type="InterPro" id="IPR001228">
    <property type="entry name" value="IspD"/>
</dbReference>
<dbReference type="EC" id="2.7.7.60" evidence="7"/>
<dbReference type="Gene3D" id="3.90.550.10">
    <property type="entry name" value="Spore Coat Polysaccharide Biosynthesis Protein SpsA, Chain A"/>
    <property type="match status" value="1"/>
</dbReference>
<dbReference type="InterPro" id="IPR029044">
    <property type="entry name" value="Nucleotide-diphossugar_trans"/>
</dbReference>
<keyword evidence="9" id="KW-1185">Reference proteome</keyword>
<dbReference type="Proteomes" id="UP000651208">
    <property type="component" value="Unassembled WGS sequence"/>
</dbReference>
<evidence type="ECO:0000256" key="6">
    <source>
        <dbReference type="ARBA" id="ARBA00023229"/>
    </source>
</evidence>
<dbReference type="PROSITE" id="PS01295">
    <property type="entry name" value="ISPD"/>
    <property type="match status" value="1"/>
</dbReference>
<evidence type="ECO:0000256" key="1">
    <source>
        <dbReference type="ARBA" id="ARBA00001282"/>
    </source>
</evidence>
<evidence type="ECO:0000256" key="7">
    <source>
        <dbReference type="HAMAP-Rule" id="MF_00108"/>
    </source>
</evidence>
<feature type="site" description="Positions MEP for the nucleophilic attack" evidence="7">
    <location>
        <position position="218"/>
    </location>
</feature>
<evidence type="ECO:0000256" key="3">
    <source>
        <dbReference type="ARBA" id="ARBA00009789"/>
    </source>
</evidence>
<comment type="caution">
    <text evidence="8">The sequence shown here is derived from an EMBL/GenBank/DDBJ whole genome shotgun (WGS) entry which is preliminary data.</text>
</comment>
<dbReference type="InterPro" id="IPR018294">
    <property type="entry name" value="ISPD_synthase_CS"/>
</dbReference>
<reference evidence="8 9" key="1">
    <citation type="submission" date="2020-06" db="EMBL/GenBank/DDBJ databases">
        <title>Frischella cerana isolated from Apis cerana gut homogenate.</title>
        <authorList>
            <person name="Wolter L.A."/>
            <person name="Suenami S."/>
            <person name="Miyazaki R."/>
        </authorList>
    </citation>
    <scope>NUCLEOTIDE SEQUENCE [LARGE SCALE GENOMIC DNA]</scope>
    <source>
        <strain evidence="8 9">Ac13</strain>
    </source>
</reference>
<comment type="similarity">
    <text evidence="3 7">Belongs to the IspD/TarI cytidylyltransferase family. IspD subfamily.</text>
</comment>
<dbReference type="HAMAP" id="MF_00108">
    <property type="entry name" value="IspD"/>
    <property type="match status" value="1"/>
</dbReference>
<dbReference type="SUPFAM" id="SSF53448">
    <property type="entry name" value="Nucleotide-diphospho-sugar transferases"/>
    <property type="match status" value="1"/>
</dbReference>
<feature type="site" description="Positions MEP for the nucleophilic attack" evidence="7">
    <location>
        <position position="162"/>
    </location>
</feature>
<protein>
    <recommendedName>
        <fullName evidence="7">2-C-methyl-D-erythritol 4-phosphate cytidylyltransferase</fullName>
        <ecNumber evidence="7">2.7.7.60</ecNumber>
    </recommendedName>
    <alternativeName>
        <fullName evidence="7">4-diphosphocytidyl-2C-methyl-D-erythritol synthase</fullName>
    </alternativeName>
    <alternativeName>
        <fullName evidence="7">MEP cytidylyltransferase</fullName>
        <shortName evidence="7">MCT</shortName>
    </alternativeName>
</protein>
<evidence type="ECO:0000256" key="2">
    <source>
        <dbReference type="ARBA" id="ARBA00004787"/>
    </source>
</evidence>
<dbReference type="Pfam" id="PF01128">
    <property type="entry name" value="IspD"/>
    <property type="match status" value="1"/>
</dbReference>
<accession>A0ABR7QY00</accession>
<dbReference type="InterPro" id="IPR034683">
    <property type="entry name" value="IspD/TarI"/>
</dbReference>
<dbReference type="GO" id="GO:0050518">
    <property type="term" value="F:2-C-methyl-D-erythritol 4-phosphate cytidylyltransferase activity"/>
    <property type="evidence" value="ECO:0007669"/>
    <property type="project" value="UniProtKB-EC"/>
</dbReference>
<feature type="site" description="Transition state stabilizer" evidence="7">
    <location>
        <position position="24"/>
    </location>
</feature>